<protein>
    <submittedName>
        <fullName evidence="2">P-loop containing nucleoside triphosphate hydrolase protein</fullName>
    </submittedName>
</protein>
<dbReference type="PANTHER" id="PTHR36978">
    <property type="entry name" value="P-LOOP CONTAINING NUCLEOTIDE TRIPHOSPHATE HYDROLASE"/>
    <property type="match status" value="1"/>
</dbReference>
<dbReference type="AlphaFoldDB" id="A0A9P8XRR7"/>
<dbReference type="GeneID" id="70180458"/>
<dbReference type="GO" id="GO:0016787">
    <property type="term" value="F:hydrolase activity"/>
    <property type="evidence" value="ECO:0007669"/>
    <property type="project" value="UniProtKB-KW"/>
</dbReference>
<keyword evidence="2" id="KW-0378">Hydrolase</keyword>
<dbReference type="InterPro" id="IPR040632">
    <property type="entry name" value="Sulfotransfer_4"/>
</dbReference>
<keyword evidence="3" id="KW-1185">Reference proteome</keyword>
<proteinExistence type="predicted"/>
<evidence type="ECO:0000313" key="3">
    <source>
        <dbReference type="Proteomes" id="UP000756346"/>
    </source>
</evidence>
<dbReference type="InterPro" id="IPR027417">
    <property type="entry name" value="P-loop_NTPase"/>
</dbReference>
<reference evidence="2" key="1">
    <citation type="journal article" date="2021" name="Nat. Commun.">
        <title>Genetic determinants of endophytism in the Arabidopsis root mycobiome.</title>
        <authorList>
            <person name="Mesny F."/>
            <person name="Miyauchi S."/>
            <person name="Thiergart T."/>
            <person name="Pickel B."/>
            <person name="Atanasova L."/>
            <person name="Karlsson M."/>
            <person name="Huettel B."/>
            <person name="Barry K.W."/>
            <person name="Haridas S."/>
            <person name="Chen C."/>
            <person name="Bauer D."/>
            <person name="Andreopoulos W."/>
            <person name="Pangilinan J."/>
            <person name="LaButti K."/>
            <person name="Riley R."/>
            <person name="Lipzen A."/>
            <person name="Clum A."/>
            <person name="Drula E."/>
            <person name="Henrissat B."/>
            <person name="Kohler A."/>
            <person name="Grigoriev I.V."/>
            <person name="Martin F.M."/>
            <person name="Hacquard S."/>
        </authorList>
    </citation>
    <scope>NUCLEOTIDE SEQUENCE</scope>
    <source>
        <strain evidence="2">MPI-CAGE-CH-0230</strain>
    </source>
</reference>
<dbReference type="SUPFAM" id="SSF52540">
    <property type="entry name" value="P-loop containing nucleoside triphosphate hydrolases"/>
    <property type="match status" value="1"/>
</dbReference>
<dbReference type="RefSeq" id="XP_046005181.1">
    <property type="nucleotide sequence ID" value="XM_046150912.1"/>
</dbReference>
<dbReference type="PANTHER" id="PTHR36978:SF3">
    <property type="entry name" value="P-LOOP CONTAINING NUCLEOSIDE TRIPHOSPHATE HYDROLASE PROTEIN"/>
    <property type="match status" value="1"/>
</dbReference>
<dbReference type="Pfam" id="PF17784">
    <property type="entry name" value="Sulfotransfer_4"/>
    <property type="match status" value="1"/>
</dbReference>
<dbReference type="OrthoDB" id="408152at2759"/>
<keyword evidence="1" id="KW-0472">Membrane</keyword>
<keyword evidence="1" id="KW-0812">Transmembrane</keyword>
<dbReference type="EMBL" id="JAGTJQ010000013">
    <property type="protein sequence ID" value="KAH7014214.1"/>
    <property type="molecule type" value="Genomic_DNA"/>
</dbReference>
<dbReference type="Gene3D" id="3.40.50.300">
    <property type="entry name" value="P-loop containing nucleotide triphosphate hydrolases"/>
    <property type="match status" value="1"/>
</dbReference>
<accession>A0A9P8XRR7</accession>
<name>A0A9P8XRR7_9PEZI</name>
<evidence type="ECO:0000256" key="1">
    <source>
        <dbReference type="SAM" id="Phobius"/>
    </source>
</evidence>
<organism evidence="2 3">
    <name type="scientific">Microdochium trichocladiopsis</name>
    <dbReference type="NCBI Taxonomy" id="1682393"/>
    <lineage>
        <taxon>Eukaryota</taxon>
        <taxon>Fungi</taxon>
        <taxon>Dikarya</taxon>
        <taxon>Ascomycota</taxon>
        <taxon>Pezizomycotina</taxon>
        <taxon>Sordariomycetes</taxon>
        <taxon>Xylariomycetidae</taxon>
        <taxon>Xylariales</taxon>
        <taxon>Microdochiaceae</taxon>
        <taxon>Microdochium</taxon>
    </lineage>
</organism>
<dbReference type="Proteomes" id="UP000756346">
    <property type="component" value="Unassembled WGS sequence"/>
</dbReference>
<comment type="caution">
    <text evidence="2">The sequence shown here is derived from an EMBL/GenBank/DDBJ whole genome shotgun (WGS) entry which is preliminary data.</text>
</comment>
<feature type="transmembrane region" description="Helical" evidence="1">
    <location>
        <begin position="238"/>
        <end position="258"/>
    </location>
</feature>
<keyword evidence="1" id="KW-1133">Transmembrane helix</keyword>
<sequence length="260" mass="28454">MGQEYSAPRPGTKLRVIGAGLPRTGTASFTKALSMLLDGPVYHTGTQSTLGPEREVKTLIEMLRLIKTDIDPADRAKALALMKGQLDGYAAVTDAPYCSLAPELLELYPDAIVICTTRDVDGWTRSMSGIASTATQGFLRFSLYLLPSMRWFPDYIDALIVYYGVLTGLPTPEAWARHVEKLKRSVPPEKLFFYDVRDGWEPLCNILGVEVPEGVEFPRINDGKALDAFAKKQIRTGLLRWVVVFGSVAAAVGAAVMARG</sequence>
<gene>
    <name evidence="2" type="ORF">B0I36DRAFT_255897</name>
</gene>
<evidence type="ECO:0000313" key="2">
    <source>
        <dbReference type="EMBL" id="KAH7014214.1"/>
    </source>
</evidence>